<dbReference type="PANTHER" id="PTHR34135:SF2">
    <property type="entry name" value="LYSOZYME"/>
    <property type="match status" value="1"/>
</dbReference>
<organism evidence="5 6">
    <name type="scientific">Hoeflea prorocentri</name>
    <dbReference type="NCBI Taxonomy" id="1922333"/>
    <lineage>
        <taxon>Bacteria</taxon>
        <taxon>Pseudomonadati</taxon>
        <taxon>Pseudomonadota</taxon>
        <taxon>Alphaproteobacteria</taxon>
        <taxon>Hyphomicrobiales</taxon>
        <taxon>Rhizobiaceae</taxon>
        <taxon>Hoeflea</taxon>
    </lineage>
</organism>
<dbReference type="GO" id="GO:0009253">
    <property type="term" value="P:peptidoglycan catabolic process"/>
    <property type="evidence" value="ECO:0007669"/>
    <property type="project" value="InterPro"/>
</dbReference>
<evidence type="ECO:0000313" key="6">
    <source>
        <dbReference type="Proteomes" id="UP001151234"/>
    </source>
</evidence>
<keyword evidence="3" id="KW-0326">Glycosidase</keyword>
<gene>
    <name evidence="5" type="ORF">OQ273_03780</name>
</gene>
<evidence type="ECO:0000313" key="5">
    <source>
        <dbReference type="EMBL" id="MDA5397688.1"/>
    </source>
</evidence>
<dbReference type="CDD" id="cd06413">
    <property type="entry name" value="GH25_muramidase_1"/>
    <property type="match status" value="1"/>
</dbReference>
<dbReference type="PROSITE" id="PS51257">
    <property type="entry name" value="PROKAR_LIPOPROTEIN"/>
    <property type="match status" value="1"/>
</dbReference>
<dbReference type="RefSeq" id="WP_267989145.1">
    <property type="nucleotide sequence ID" value="NZ_JAPJZI010000001.1"/>
</dbReference>
<keyword evidence="2" id="KW-0378">Hydrolase</keyword>
<dbReference type="GO" id="GO:0016052">
    <property type="term" value="P:carbohydrate catabolic process"/>
    <property type="evidence" value="ECO:0007669"/>
    <property type="project" value="TreeGrafter"/>
</dbReference>
<feature type="signal peptide" evidence="4">
    <location>
        <begin position="1"/>
        <end position="20"/>
    </location>
</feature>
<dbReference type="Proteomes" id="UP001151234">
    <property type="component" value="Unassembled WGS sequence"/>
</dbReference>
<dbReference type="Pfam" id="PF01183">
    <property type="entry name" value="Glyco_hydro_25"/>
    <property type="match status" value="1"/>
</dbReference>
<keyword evidence="6" id="KW-1185">Reference proteome</keyword>
<protein>
    <submittedName>
        <fullName evidence="5">GH25 family lysozyme</fullName>
    </submittedName>
</protein>
<name>A0A9X3ZGG8_9HYPH</name>
<comment type="similarity">
    <text evidence="1">Belongs to the glycosyl hydrolase 25 family.</text>
</comment>
<dbReference type="PANTHER" id="PTHR34135">
    <property type="entry name" value="LYSOZYME"/>
    <property type="match status" value="1"/>
</dbReference>
<evidence type="ECO:0000256" key="1">
    <source>
        <dbReference type="ARBA" id="ARBA00010646"/>
    </source>
</evidence>
<accession>A0A9X3ZGG8</accession>
<dbReference type="AlphaFoldDB" id="A0A9X3ZGG8"/>
<dbReference type="SUPFAM" id="SSF51445">
    <property type="entry name" value="(Trans)glycosidases"/>
    <property type="match status" value="1"/>
</dbReference>
<dbReference type="Gene3D" id="3.20.20.80">
    <property type="entry name" value="Glycosidases"/>
    <property type="match status" value="1"/>
</dbReference>
<feature type="chain" id="PRO_5040890279" evidence="4">
    <location>
        <begin position="21"/>
        <end position="259"/>
    </location>
</feature>
<dbReference type="GO" id="GO:0016998">
    <property type="term" value="P:cell wall macromolecule catabolic process"/>
    <property type="evidence" value="ECO:0007669"/>
    <property type="project" value="InterPro"/>
</dbReference>
<dbReference type="SMART" id="SM00641">
    <property type="entry name" value="Glyco_25"/>
    <property type="match status" value="1"/>
</dbReference>
<evidence type="ECO:0000256" key="2">
    <source>
        <dbReference type="ARBA" id="ARBA00022801"/>
    </source>
</evidence>
<dbReference type="InterPro" id="IPR017853">
    <property type="entry name" value="GH"/>
</dbReference>
<dbReference type="PROSITE" id="PS51904">
    <property type="entry name" value="GLYCOSYL_HYDROL_F25_2"/>
    <property type="match status" value="1"/>
</dbReference>
<comment type="caution">
    <text evidence="5">The sequence shown here is derived from an EMBL/GenBank/DDBJ whole genome shotgun (WGS) entry which is preliminary data.</text>
</comment>
<sequence length="259" mass="30391">MPRFGFALIPLLLTLSSCMSYDLGLEPEVSPSRYGDSDPQYFGDRHPAKHQIHGIDVSKWQGDINWNKLRRADIAFAFIKSTEGGDHRDERFDTYWHDAKRAGIPRGAYHFFYFCRPAIEQAQWFIANTPRDRSALPPVLDVEWNHHSKTCKLRPEPTTVRREMKVFLDAVEKHYGKRPLIYTTVDFHRQNLEGHFAEYQFWLRSVADHPDNVYHRRTWHFWQYTGTGRVPGIDGDTDINVFVGNKDQWAKWLQSARSP</sequence>
<dbReference type="InterPro" id="IPR002053">
    <property type="entry name" value="Glyco_hydro_25"/>
</dbReference>
<dbReference type="EMBL" id="JAPJZI010000001">
    <property type="protein sequence ID" value="MDA5397688.1"/>
    <property type="molecule type" value="Genomic_DNA"/>
</dbReference>
<proteinExistence type="inferred from homology"/>
<reference evidence="5" key="1">
    <citation type="submission" date="2022-11" db="EMBL/GenBank/DDBJ databases">
        <title>Draft genome sequence of Hoeflea poritis E7-10 and Hoeflea prorocentri PM5-8, separated from scleractinian coral Porites lutea and marine dinoflagellate.</title>
        <authorList>
            <person name="Zhang G."/>
            <person name="Wei Q."/>
            <person name="Cai L."/>
        </authorList>
    </citation>
    <scope>NUCLEOTIDE SEQUENCE</scope>
    <source>
        <strain evidence="5">PM5-8</strain>
    </source>
</reference>
<evidence type="ECO:0000256" key="4">
    <source>
        <dbReference type="SAM" id="SignalP"/>
    </source>
</evidence>
<dbReference type="GO" id="GO:0003796">
    <property type="term" value="F:lysozyme activity"/>
    <property type="evidence" value="ECO:0007669"/>
    <property type="project" value="InterPro"/>
</dbReference>
<dbReference type="InterPro" id="IPR018077">
    <property type="entry name" value="Glyco_hydro_fam25_subgr"/>
</dbReference>
<evidence type="ECO:0000256" key="3">
    <source>
        <dbReference type="ARBA" id="ARBA00023295"/>
    </source>
</evidence>
<keyword evidence="4" id="KW-0732">Signal</keyword>